<reference evidence="4" key="1">
    <citation type="journal article" date="2012" name="Science">
        <title>The Paleozoic origin of enzymatic lignin decomposition reconstructed from 31 fungal genomes.</title>
        <authorList>
            <person name="Floudas D."/>
            <person name="Binder M."/>
            <person name="Riley R."/>
            <person name="Barry K."/>
            <person name="Blanchette R.A."/>
            <person name="Henrissat B."/>
            <person name="Martinez A.T."/>
            <person name="Otillar R."/>
            <person name="Spatafora J.W."/>
            <person name="Yadav J.S."/>
            <person name="Aerts A."/>
            <person name="Benoit I."/>
            <person name="Boyd A."/>
            <person name="Carlson A."/>
            <person name="Copeland A."/>
            <person name="Coutinho P.M."/>
            <person name="de Vries R.P."/>
            <person name="Ferreira P."/>
            <person name="Findley K."/>
            <person name="Foster B."/>
            <person name="Gaskell J."/>
            <person name="Glotzer D."/>
            <person name="Gorecki P."/>
            <person name="Heitman J."/>
            <person name="Hesse C."/>
            <person name="Hori C."/>
            <person name="Igarashi K."/>
            <person name="Jurgens J.A."/>
            <person name="Kallen N."/>
            <person name="Kersten P."/>
            <person name="Kohler A."/>
            <person name="Kuees U."/>
            <person name="Kumar T.K.A."/>
            <person name="Kuo A."/>
            <person name="LaButti K."/>
            <person name="Larrondo L.F."/>
            <person name="Lindquist E."/>
            <person name="Ling A."/>
            <person name="Lombard V."/>
            <person name="Lucas S."/>
            <person name="Lundell T."/>
            <person name="Martin R."/>
            <person name="McLaughlin D.J."/>
            <person name="Morgenstern I."/>
            <person name="Morin E."/>
            <person name="Murat C."/>
            <person name="Nagy L.G."/>
            <person name="Nolan M."/>
            <person name="Ohm R.A."/>
            <person name="Patyshakuliyeva A."/>
            <person name="Rokas A."/>
            <person name="Ruiz-Duenas F.J."/>
            <person name="Sabat G."/>
            <person name="Salamov A."/>
            <person name="Samejima M."/>
            <person name="Schmutz J."/>
            <person name="Slot J.C."/>
            <person name="St John F."/>
            <person name="Stenlid J."/>
            <person name="Sun H."/>
            <person name="Sun S."/>
            <person name="Syed K."/>
            <person name="Tsang A."/>
            <person name="Wiebenga A."/>
            <person name="Young D."/>
            <person name="Pisabarro A."/>
            <person name="Eastwood D.C."/>
            <person name="Martin F."/>
            <person name="Cullen D."/>
            <person name="Grigoriev I.V."/>
            <person name="Hibbett D.S."/>
        </authorList>
    </citation>
    <scope>NUCLEOTIDE SEQUENCE [LARGE SCALE GENOMIC DNA]</scope>
    <source>
        <strain evidence="4">RWD-64-598 SS2</strain>
    </source>
</reference>
<feature type="transmembrane region" description="Helical" evidence="1">
    <location>
        <begin position="118"/>
        <end position="138"/>
    </location>
</feature>
<feature type="transmembrane region" description="Helical" evidence="1">
    <location>
        <begin position="85"/>
        <end position="106"/>
    </location>
</feature>
<feature type="transmembrane region" description="Helical" evidence="1">
    <location>
        <begin position="192"/>
        <end position="219"/>
    </location>
</feature>
<dbReference type="Proteomes" id="UP000053558">
    <property type="component" value="Unassembled WGS sequence"/>
</dbReference>
<feature type="transmembrane region" description="Helical" evidence="1">
    <location>
        <begin position="51"/>
        <end position="73"/>
    </location>
</feature>
<proteinExistence type="predicted"/>
<dbReference type="OrthoDB" id="3258863at2759"/>
<keyword evidence="4" id="KW-1185">Reference proteome</keyword>
<feature type="transmembrane region" description="Helical" evidence="1">
    <location>
        <begin position="150"/>
        <end position="171"/>
    </location>
</feature>
<protein>
    <recommendedName>
        <fullName evidence="2">DUF6533 domain-containing protein</fullName>
    </recommendedName>
</protein>
<gene>
    <name evidence="3" type="ORF">CONPUDRAFT_163712</name>
</gene>
<dbReference type="AlphaFoldDB" id="A0A5M3MU92"/>
<dbReference type="RefSeq" id="XP_007766607.1">
    <property type="nucleotide sequence ID" value="XM_007768417.1"/>
</dbReference>
<organism evidence="3 4">
    <name type="scientific">Coniophora puteana (strain RWD-64-598)</name>
    <name type="common">Brown rot fungus</name>
    <dbReference type="NCBI Taxonomy" id="741705"/>
    <lineage>
        <taxon>Eukaryota</taxon>
        <taxon>Fungi</taxon>
        <taxon>Dikarya</taxon>
        <taxon>Basidiomycota</taxon>
        <taxon>Agaricomycotina</taxon>
        <taxon>Agaricomycetes</taxon>
        <taxon>Agaricomycetidae</taxon>
        <taxon>Boletales</taxon>
        <taxon>Coniophorineae</taxon>
        <taxon>Coniophoraceae</taxon>
        <taxon>Coniophora</taxon>
    </lineage>
</organism>
<name>A0A5M3MU92_CONPW</name>
<feature type="domain" description="DUF6533" evidence="2">
    <location>
        <begin position="22"/>
        <end position="61"/>
    </location>
</feature>
<evidence type="ECO:0000259" key="2">
    <source>
        <dbReference type="Pfam" id="PF20151"/>
    </source>
</evidence>
<comment type="caution">
    <text evidence="3">The sequence shown here is derived from an EMBL/GenBank/DDBJ whole genome shotgun (WGS) entry which is preliminary data.</text>
</comment>
<dbReference type="Pfam" id="PF20151">
    <property type="entry name" value="DUF6533"/>
    <property type="match status" value="1"/>
</dbReference>
<dbReference type="KEGG" id="cput:CONPUDRAFT_163712"/>
<feature type="transmembrane region" description="Helical" evidence="1">
    <location>
        <begin position="225"/>
        <end position="246"/>
    </location>
</feature>
<keyword evidence="1" id="KW-0472">Membrane</keyword>
<evidence type="ECO:0000256" key="1">
    <source>
        <dbReference type="SAM" id="Phobius"/>
    </source>
</evidence>
<keyword evidence="1" id="KW-1133">Transmembrane helix</keyword>
<evidence type="ECO:0000313" key="3">
    <source>
        <dbReference type="EMBL" id="EIW82577.1"/>
    </source>
</evidence>
<sequence length="369" mass="41095">MDAAIVFAAKEGQISKLTSYSRLALVVWDIVVNMRREVDLIWRPKFRFSSLLYLMVRYPIIAYSIWAVGYKLSTPHCDALDKFTFSISLFPTRIATIISFAMRVYAVTDRGRLMIGRIMIALLALAGILVVALDIAQIPNMGCSPSDYPLLTALVFISLCVFDVLATAMILTRMTTIVRLNGGTKALDISTLTGVVVASGLMFFVVVTIVQVGAVILYYVPSNAYSTFLNNYTLVLSAVLISRFLLDLREIAYEPDEATIAALRSLRCAAGPAGGKHSTIGFVRDFEDPFGFDIDAGDFERELDAEVAGVMRRHVVERCPQVRSVSPYKGAERVEPREMIDIRRNAMESTSSEDDFADYLRWEKSLCQQ</sequence>
<evidence type="ECO:0000313" key="4">
    <source>
        <dbReference type="Proteomes" id="UP000053558"/>
    </source>
</evidence>
<accession>A0A5M3MU92</accession>
<dbReference type="InterPro" id="IPR045340">
    <property type="entry name" value="DUF6533"/>
</dbReference>
<dbReference type="GeneID" id="19204970"/>
<keyword evidence="1" id="KW-0812">Transmembrane</keyword>
<dbReference type="OMA" id="REMIDIR"/>
<dbReference type="EMBL" id="JH711576">
    <property type="protein sequence ID" value="EIW82577.1"/>
    <property type="molecule type" value="Genomic_DNA"/>
</dbReference>